<evidence type="ECO:0000313" key="1">
    <source>
        <dbReference type="EMBL" id="SDX03780.1"/>
    </source>
</evidence>
<organism evidence="1 2">
    <name type="scientific">Flavobacterium degerlachei</name>
    <dbReference type="NCBI Taxonomy" id="229203"/>
    <lineage>
        <taxon>Bacteria</taxon>
        <taxon>Pseudomonadati</taxon>
        <taxon>Bacteroidota</taxon>
        <taxon>Flavobacteriia</taxon>
        <taxon>Flavobacteriales</taxon>
        <taxon>Flavobacteriaceae</taxon>
        <taxon>Flavobacterium</taxon>
    </lineage>
</organism>
<dbReference type="Proteomes" id="UP000198569">
    <property type="component" value="Unassembled WGS sequence"/>
</dbReference>
<reference evidence="2" key="1">
    <citation type="submission" date="2016-10" db="EMBL/GenBank/DDBJ databases">
        <authorList>
            <person name="Varghese N."/>
            <person name="Submissions S."/>
        </authorList>
    </citation>
    <scope>NUCLEOTIDE SEQUENCE [LARGE SCALE GENOMIC DNA]</scope>
    <source>
        <strain evidence="2">DSM 15718</strain>
    </source>
</reference>
<evidence type="ECO:0000313" key="2">
    <source>
        <dbReference type="Proteomes" id="UP000198569"/>
    </source>
</evidence>
<name>A0A1H2YFC3_9FLAO</name>
<dbReference type="EMBL" id="FNMV01000006">
    <property type="protein sequence ID" value="SDX03780.1"/>
    <property type="molecule type" value="Genomic_DNA"/>
</dbReference>
<gene>
    <name evidence="1" type="ORF">SAMN05444338_106184</name>
</gene>
<dbReference type="OrthoDB" id="980944at2"/>
<accession>A0A1H2YFC3</accession>
<keyword evidence="2" id="KW-1185">Reference proteome</keyword>
<dbReference type="AlphaFoldDB" id="A0A1H2YFC3"/>
<proteinExistence type="predicted"/>
<protein>
    <submittedName>
        <fullName evidence="1">Uncharacterized protein</fullName>
    </submittedName>
</protein>
<dbReference type="STRING" id="229203.SAMN05444338_106184"/>
<dbReference type="RefSeq" id="WP_091431597.1">
    <property type="nucleotide sequence ID" value="NZ_FNMV01000006.1"/>
</dbReference>
<sequence length="411" mass="46399">MIKKAIHIVLPFALFFLFVFAVSKTNNPAASFQLLTTEENFVAGKPITLAFSTPSKIATADLFIIHSYGKTLLKSKNNNGQLLFKIPAIYSQKTGFTSWYLLQNKKTIVTGSFKITPNNNTPTLLENYLGPTTLLTGLNHFTMMVAIPTDSYDNPKEDNTTVLIKDQFLNDIRITAEKTKSFIAWKNIYSRTTVGKMLVSTECENTDSKEFETDIRPSIGKDFSISFSRNHKFADGNQITKLETSIIRDQFGNLVGDGTLVTFQITTKNNILLKTFAATINGIAIAQLLHPDHEDTYRVKGYVTGIAESKPIEISYNALINTFPYQFSEKNREITVGPLKSFMKQIIPDGIKVELKIFHHNNLIETKIAESSKGITTFYLLPPFYKEKEYQFEITTLGVTQKTEIKKYENN</sequence>